<dbReference type="Proteomes" id="UP000241818">
    <property type="component" value="Unassembled WGS sequence"/>
</dbReference>
<keyword evidence="3" id="KW-1185">Reference proteome</keyword>
<evidence type="ECO:0000256" key="1">
    <source>
        <dbReference type="SAM" id="MobiDB-lite"/>
    </source>
</evidence>
<organism evidence="2 3">
    <name type="scientific">Amorphotheca resinae ATCC 22711</name>
    <dbReference type="NCBI Taxonomy" id="857342"/>
    <lineage>
        <taxon>Eukaryota</taxon>
        <taxon>Fungi</taxon>
        <taxon>Dikarya</taxon>
        <taxon>Ascomycota</taxon>
        <taxon>Pezizomycotina</taxon>
        <taxon>Leotiomycetes</taxon>
        <taxon>Helotiales</taxon>
        <taxon>Amorphothecaceae</taxon>
        <taxon>Amorphotheca</taxon>
    </lineage>
</organism>
<name>A0A2T3B2U0_AMORE</name>
<dbReference type="GeneID" id="36573854"/>
<dbReference type="EMBL" id="KZ679011">
    <property type="protein sequence ID" value="PSS18867.1"/>
    <property type="molecule type" value="Genomic_DNA"/>
</dbReference>
<proteinExistence type="predicted"/>
<dbReference type="InParanoid" id="A0A2T3B2U0"/>
<reference evidence="2 3" key="1">
    <citation type="journal article" date="2018" name="New Phytol.">
        <title>Comparative genomics and transcriptomics depict ericoid mycorrhizal fungi as versatile saprotrophs and plant mutualists.</title>
        <authorList>
            <person name="Martino E."/>
            <person name="Morin E."/>
            <person name="Grelet G.A."/>
            <person name="Kuo A."/>
            <person name="Kohler A."/>
            <person name="Daghino S."/>
            <person name="Barry K.W."/>
            <person name="Cichocki N."/>
            <person name="Clum A."/>
            <person name="Dockter R.B."/>
            <person name="Hainaut M."/>
            <person name="Kuo R.C."/>
            <person name="LaButti K."/>
            <person name="Lindahl B.D."/>
            <person name="Lindquist E.A."/>
            <person name="Lipzen A."/>
            <person name="Khouja H.R."/>
            <person name="Magnuson J."/>
            <person name="Murat C."/>
            <person name="Ohm R.A."/>
            <person name="Singer S.W."/>
            <person name="Spatafora J.W."/>
            <person name="Wang M."/>
            <person name="Veneault-Fourrey C."/>
            <person name="Henrissat B."/>
            <person name="Grigoriev I.V."/>
            <person name="Martin F.M."/>
            <person name="Perotto S."/>
        </authorList>
    </citation>
    <scope>NUCLEOTIDE SEQUENCE [LARGE SCALE GENOMIC DNA]</scope>
    <source>
        <strain evidence="2 3">ATCC 22711</strain>
    </source>
</reference>
<gene>
    <name evidence="2" type="ORF">M430DRAFT_28255</name>
</gene>
<sequence>MSSSAFRPHGLIKSPIEEALYHRAHIANVYTGIADPKEHETSALMEVILYSNVFTSSENFIVNSQQPPTTQSDKKCDIVIRYLESGTNRIRVLCFAECKRTRTSQPFSLKALEKQAKDYSRLYLDSEDSILFVYVATMAGAHIRLWTYWRDKTELAPFWGSQDPGKWDQYKDVGDNEAGRDIEYWFGIMKQFPPTPHAGQSSLTYGTSSTGDMRYQPPASGYGASASGYQAPASGYQTSPYAIPHLSSSNIPTGQSTSTGGDMSQPTGGEDNDSDDYDEDDQTVGYIETQQVSSSSAGSHYHVVKVTKKAHRFGNDEFNFKDKRGKLRSTARNDWRKTTHNGRDSVGGQKGDAQEFLHFSSYLRKSHFGNARPATVVNTGALRDTGSVPLPKDCGVAVQVVY</sequence>
<feature type="region of interest" description="Disordered" evidence="1">
    <location>
        <begin position="240"/>
        <end position="280"/>
    </location>
</feature>
<feature type="compositionally biased region" description="Acidic residues" evidence="1">
    <location>
        <begin position="270"/>
        <end position="280"/>
    </location>
</feature>
<protein>
    <submittedName>
        <fullName evidence="2">Uncharacterized protein</fullName>
    </submittedName>
</protein>
<evidence type="ECO:0000313" key="3">
    <source>
        <dbReference type="Proteomes" id="UP000241818"/>
    </source>
</evidence>
<dbReference type="RefSeq" id="XP_024721219.1">
    <property type="nucleotide sequence ID" value="XM_024865773.1"/>
</dbReference>
<dbReference type="AlphaFoldDB" id="A0A2T3B2U0"/>
<evidence type="ECO:0000313" key="2">
    <source>
        <dbReference type="EMBL" id="PSS18867.1"/>
    </source>
</evidence>
<accession>A0A2T3B2U0</accession>
<dbReference type="OrthoDB" id="5126078at2759"/>
<feature type="compositionally biased region" description="Polar residues" evidence="1">
    <location>
        <begin position="240"/>
        <end position="267"/>
    </location>
</feature>